<organism evidence="2 3">
    <name type="scientific">Sandaracinus amylolyticus</name>
    <dbReference type="NCBI Taxonomy" id="927083"/>
    <lineage>
        <taxon>Bacteria</taxon>
        <taxon>Pseudomonadati</taxon>
        <taxon>Myxococcota</taxon>
        <taxon>Polyangia</taxon>
        <taxon>Polyangiales</taxon>
        <taxon>Sandaracinaceae</taxon>
        <taxon>Sandaracinus</taxon>
    </lineage>
</organism>
<dbReference type="EMBL" id="CP011125">
    <property type="protein sequence ID" value="AKF05792.1"/>
    <property type="molecule type" value="Genomic_DNA"/>
</dbReference>
<feature type="compositionally biased region" description="Low complexity" evidence="1">
    <location>
        <begin position="159"/>
        <end position="174"/>
    </location>
</feature>
<evidence type="ECO:0000256" key="1">
    <source>
        <dbReference type="SAM" id="MobiDB-lite"/>
    </source>
</evidence>
<feature type="region of interest" description="Disordered" evidence="1">
    <location>
        <begin position="105"/>
        <end position="127"/>
    </location>
</feature>
<dbReference type="KEGG" id="samy:DB32_002941"/>
<evidence type="ECO:0000313" key="2">
    <source>
        <dbReference type="EMBL" id="AKF05792.1"/>
    </source>
</evidence>
<dbReference type="AlphaFoldDB" id="A0A0F6W2J0"/>
<feature type="region of interest" description="Disordered" evidence="1">
    <location>
        <begin position="150"/>
        <end position="201"/>
    </location>
</feature>
<protein>
    <submittedName>
        <fullName evidence="2">Signal recognition particle receptor protein FtsY</fullName>
    </submittedName>
</protein>
<keyword evidence="3" id="KW-1185">Reference proteome</keyword>
<dbReference type="RefSeq" id="WP_053233022.1">
    <property type="nucleotide sequence ID" value="NZ_CP011125.1"/>
</dbReference>
<gene>
    <name evidence="2" type="ORF">DB32_002941</name>
</gene>
<keyword evidence="2" id="KW-0675">Receptor</keyword>
<evidence type="ECO:0000313" key="3">
    <source>
        <dbReference type="Proteomes" id="UP000034883"/>
    </source>
</evidence>
<name>A0A0F6W2J0_9BACT</name>
<dbReference type="Proteomes" id="UP000034883">
    <property type="component" value="Chromosome"/>
</dbReference>
<proteinExistence type="predicted"/>
<sequence>MSYSGASTARQARENLSKALAALQEDPNIPPDVLAVAQNIAQAVGALFEAERASSEPDGKASVKSALGFVSQTLALLQEVRGQHAGVGTATEAIAQTLSMLFPLSTQPSRVPPPSAQSQQPAYAPPPAAVPVVTGSPITDANTTMRDEVAPSHGAGFTAPIPAQQPPAAQAPAQGGFTPPVAAPRTSAPAPAEPSYRGDVPRESLEVNIGATTESNFYVGFSGEIAEGGVFAATYNIFPRGTKVRALITLPGNFEHTILGTVRFVRDPMDMMSESEPGMGIQFESLDHEARELILRFIRKRPPMFYDE</sequence>
<dbReference type="Gene3D" id="2.40.10.220">
    <property type="entry name" value="predicted glycosyltransferase like domains"/>
    <property type="match status" value="1"/>
</dbReference>
<reference evidence="2 3" key="1">
    <citation type="submission" date="2015-03" db="EMBL/GenBank/DDBJ databases">
        <title>Genome assembly of Sandaracinus amylolyticus DSM 53668.</title>
        <authorList>
            <person name="Sharma G."/>
            <person name="Subramanian S."/>
        </authorList>
    </citation>
    <scope>NUCLEOTIDE SEQUENCE [LARGE SCALE GENOMIC DNA]</scope>
    <source>
        <strain evidence="2 3">DSM 53668</strain>
    </source>
</reference>
<accession>A0A0F6W2J0</accession>
<dbReference type="OrthoDB" id="5381600at2"/>